<accession>A0AAN7B4K0</accession>
<keyword evidence="3" id="KW-0547">Nucleotide-binding</keyword>
<reference evidence="7" key="1">
    <citation type="journal article" date="2023" name="Mol. Phylogenet. Evol.">
        <title>Genome-scale phylogeny and comparative genomics of the fungal order Sordariales.</title>
        <authorList>
            <person name="Hensen N."/>
            <person name="Bonometti L."/>
            <person name="Westerberg I."/>
            <person name="Brannstrom I.O."/>
            <person name="Guillou S."/>
            <person name="Cros-Aarteil S."/>
            <person name="Calhoun S."/>
            <person name="Haridas S."/>
            <person name="Kuo A."/>
            <person name="Mondo S."/>
            <person name="Pangilinan J."/>
            <person name="Riley R."/>
            <person name="LaButti K."/>
            <person name="Andreopoulos B."/>
            <person name="Lipzen A."/>
            <person name="Chen C."/>
            <person name="Yan M."/>
            <person name="Daum C."/>
            <person name="Ng V."/>
            <person name="Clum A."/>
            <person name="Steindorff A."/>
            <person name="Ohm R.A."/>
            <person name="Martin F."/>
            <person name="Silar P."/>
            <person name="Natvig D.O."/>
            <person name="Lalanne C."/>
            <person name="Gautier V."/>
            <person name="Ament-Velasquez S.L."/>
            <person name="Kruys A."/>
            <person name="Hutchinson M.I."/>
            <person name="Powell A.J."/>
            <person name="Barry K."/>
            <person name="Miller A.N."/>
            <person name="Grigoriev I.V."/>
            <person name="Debuchy R."/>
            <person name="Gladieux P."/>
            <person name="Hiltunen Thoren M."/>
            <person name="Johannesson H."/>
        </authorList>
    </citation>
    <scope>NUCLEOTIDE SEQUENCE</scope>
    <source>
        <strain evidence="7">PSN293</strain>
    </source>
</reference>
<dbReference type="Gene3D" id="3.90.640.10">
    <property type="entry name" value="Actin, Chain A, domain 4"/>
    <property type="match status" value="1"/>
</dbReference>
<comment type="subcellular location">
    <subcellularLocation>
        <location evidence="1">Cytoplasm</location>
        <location evidence="1">Cytoskeleton</location>
    </subcellularLocation>
</comment>
<dbReference type="SUPFAM" id="SSF53067">
    <property type="entry name" value="Actin-like ATPase domain"/>
    <property type="match status" value="2"/>
</dbReference>
<keyword evidence="5" id="KW-0206">Cytoskeleton</keyword>
<dbReference type="Proteomes" id="UP001301769">
    <property type="component" value="Unassembled WGS sequence"/>
</dbReference>
<protein>
    <submittedName>
        <fullName evidence="7">Actin family</fullName>
    </submittedName>
</protein>
<evidence type="ECO:0000256" key="6">
    <source>
        <dbReference type="RuleBase" id="RU000487"/>
    </source>
</evidence>
<dbReference type="SMART" id="SM00268">
    <property type="entry name" value="ACTIN"/>
    <property type="match status" value="1"/>
</dbReference>
<keyword evidence="8" id="KW-1185">Reference proteome</keyword>
<evidence type="ECO:0000256" key="5">
    <source>
        <dbReference type="ARBA" id="ARBA00023212"/>
    </source>
</evidence>
<reference evidence="7" key="2">
    <citation type="submission" date="2023-05" db="EMBL/GenBank/DDBJ databases">
        <authorList>
            <consortium name="Lawrence Berkeley National Laboratory"/>
            <person name="Steindorff A."/>
            <person name="Hensen N."/>
            <person name="Bonometti L."/>
            <person name="Westerberg I."/>
            <person name="Brannstrom I.O."/>
            <person name="Guillou S."/>
            <person name="Cros-Aarteil S."/>
            <person name="Calhoun S."/>
            <person name="Haridas S."/>
            <person name="Kuo A."/>
            <person name="Mondo S."/>
            <person name="Pangilinan J."/>
            <person name="Riley R."/>
            <person name="Labutti K."/>
            <person name="Andreopoulos B."/>
            <person name="Lipzen A."/>
            <person name="Chen C."/>
            <person name="Yanf M."/>
            <person name="Daum C."/>
            <person name="Ng V."/>
            <person name="Clum A."/>
            <person name="Ohm R."/>
            <person name="Martin F."/>
            <person name="Silar P."/>
            <person name="Natvig D."/>
            <person name="Lalanne C."/>
            <person name="Gautier V."/>
            <person name="Ament-Velasquez S.L."/>
            <person name="Kruys A."/>
            <person name="Hutchinson M.I."/>
            <person name="Powell A.J."/>
            <person name="Barry K."/>
            <person name="Miller A.N."/>
            <person name="Grigoriev I.V."/>
            <person name="Debuchy R."/>
            <person name="Gladieux P."/>
            <person name="Thoren M.H."/>
            <person name="Johannesson H."/>
        </authorList>
    </citation>
    <scope>NUCLEOTIDE SEQUENCE</scope>
    <source>
        <strain evidence="7">PSN293</strain>
    </source>
</reference>
<evidence type="ECO:0000256" key="3">
    <source>
        <dbReference type="ARBA" id="ARBA00022741"/>
    </source>
</evidence>
<evidence type="ECO:0000256" key="4">
    <source>
        <dbReference type="ARBA" id="ARBA00022840"/>
    </source>
</evidence>
<dbReference type="InterPro" id="IPR004000">
    <property type="entry name" value="Actin"/>
</dbReference>
<dbReference type="AlphaFoldDB" id="A0AAN7B4K0"/>
<evidence type="ECO:0000313" key="7">
    <source>
        <dbReference type="EMBL" id="KAK4207940.1"/>
    </source>
</evidence>
<dbReference type="FunFam" id="3.30.420.40:FF:000148">
    <property type="entry name" value="Actin, alpha skeletal muscle"/>
    <property type="match status" value="1"/>
</dbReference>
<dbReference type="GO" id="GO:0005524">
    <property type="term" value="F:ATP binding"/>
    <property type="evidence" value="ECO:0007669"/>
    <property type="project" value="UniProtKB-KW"/>
</dbReference>
<name>A0AAN7B4K0_9PEZI</name>
<evidence type="ECO:0000256" key="2">
    <source>
        <dbReference type="ARBA" id="ARBA00022490"/>
    </source>
</evidence>
<keyword evidence="2" id="KW-0963">Cytoplasm</keyword>
<dbReference type="FunFam" id="3.30.420.40:FF:000058">
    <property type="entry name" value="Putative actin-related protein 5"/>
    <property type="match status" value="1"/>
</dbReference>
<keyword evidence="4" id="KW-0067">ATP-binding</keyword>
<dbReference type="GO" id="GO:0005856">
    <property type="term" value="C:cytoskeleton"/>
    <property type="evidence" value="ECO:0007669"/>
    <property type="project" value="UniProtKB-SubCell"/>
</dbReference>
<gene>
    <name evidence="7" type="ORF">QBC37DRAFT_85446</name>
</gene>
<evidence type="ECO:0000313" key="8">
    <source>
        <dbReference type="Proteomes" id="UP001301769"/>
    </source>
</evidence>
<comment type="caution">
    <text evidence="7">The sequence shown here is derived from an EMBL/GenBank/DDBJ whole genome shotgun (WGS) entry which is preliminary data.</text>
</comment>
<comment type="similarity">
    <text evidence="6">Belongs to the actin family.</text>
</comment>
<dbReference type="InterPro" id="IPR043129">
    <property type="entry name" value="ATPase_NBD"/>
</dbReference>
<organism evidence="7 8">
    <name type="scientific">Rhypophila decipiens</name>
    <dbReference type="NCBI Taxonomy" id="261697"/>
    <lineage>
        <taxon>Eukaryota</taxon>
        <taxon>Fungi</taxon>
        <taxon>Dikarya</taxon>
        <taxon>Ascomycota</taxon>
        <taxon>Pezizomycotina</taxon>
        <taxon>Sordariomycetes</taxon>
        <taxon>Sordariomycetidae</taxon>
        <taxon>Sordariales</taxon>
        <taxon>Naviculisporaceae</taxon>
        <taxon>Rhypophila</taxon>
    </lineage>
</organism>
<dbReference type="PRINTS" id="PR00190">
    <property type="entry name" value="ACTIN"/>
</dbReference>
<sequence length="389" mass="43869">MASGDEKVAIVIDISSSKVTRAGFAGDDGPRAVFPTVVGRPRFQGVICFGRNVKDVYVGDEVHEKNKNYKSLMASNPMDDGLVTNWDDMEKIWHHAFYEELKVEPEEHSLLVTDRFLPPSVGDHREMMTQIAFETFMVPRLFHDYAESLSLYMYSTTDSSSDVIRVHSNDTSTTITPFMHHTPMRHAATRLKIGGRDITCSLMSKLSALGDNTSALTPETARDMKEDLCYVALDPDRESDPNTPWVEQPYKLPDGRMISVGEERYQVTEDIFTTRSNDVPSIQQAIAQVISKCDKSIRAGLRSEIILSGGNTRFPGYKERLAKELDKILPPPEGWHPECKIRVTNRADEKNAAWVGGAILASLSTFRQHCITKELYDEYGPVTSRWMWP</sequence>
<dbReference type="PANTHER" id="PTHR11937">
    <property type="entry name" value="ACTIN"/>
    <property type="match status" value="1"/>
</dbReference>
<dbReference type="Pfam" id="PF00022">
    <property type="entry name" value="Actin"/>
    <property type="match status" value="1"/>
</dbReference>
<dbReference type="Gene3D" id="3.30.420.40">
    <property type="match status" value="2"/>
</dbReference>
<dbReference type="EMBL" id="MU858266">
    <property type="protein sequence ID" value="KAK4207940.1"/>
    <property type="molecule type" value="Genomic_DNA"/>
</dbReference>
<evidence type="ECO:0000256" key="1">
    <source>
        <dbReference type="ARBA" id="ARBA00004245"/>
    </source>
</evidence>
<proteinExistence type="inferred from homology"/>